<feature type="region of interest" description="Disordered" evidence="1">
    <location>
        <begin position="335"/>
        <end position="360"/>
    </location>
</feature>
<feature type="region of interest" description="Disordered" evidence="1">
    <location>
        <begin position="166"/>
        <end position="250"/>
    </location>
</feature>
<evidence type="ECO:0000256" key="1">
    <source>
        <dbReference type="SAM" id="MobiDB-lite"/>
    </source>
</evidence>
<keyword evidence="3" id="KW-1185">Reference proteome</keyword>
<accession>A0A8H5F7Q8</accession>
<dbReference type="Proteomes" id="UP000541558">
    <property type="component" value="Unassembled WGS sequence"/>
</dbReference>
<gene>
    <name evidence="2" type="ORF">D9611_000676</name>
</gene>
<feature type="compositionally biased region" description="Pro residues" evidence="1">
    <location>
        <begin position="440"/>
        <end position="451"/>
    </location>
</feature>
<feature type="region of interest" description="Disordered" evidence="1">
    <location>
        <begin position="473"/>
        <end position="524"/>
    </location>
</feature>
<proteinExistence type="predicted"/>
<name>A0A8H5F7Q8_9AGAR</name>
<feature type="compositionally biased region" description="Basic and acidic residues" evidence="1">
    <location>
        <begin position="497"/>
        <end position="511"/>
    </location>
</feature>
<sequence>MRFGRHHRFHSYHLGAVQLFVCSKPCALPRAHIYPPASPAGPTNTPHFLPLPTSYIRLHRVAHPRLDEEQPSIDTIHTPIVYSRTYTMRFSAKAPTQRAATGNARKPAENHTYIVNDNHRAPAIGQRRGVLKIKQGSSLKERLAEAGLPSQDYSWISRNPVRSRGVEFAHGTKPPNDPCRSFETRSTRPRSRYRHQSQGPHTGSYRYIDDSSIPPQEHFYTPRQRHYQDTEEEDQLAPQAHEDDDEEEEDQGSCLQLLVILSAMFYALYKVSLPYLYSVLCSSANAIVQYITTSYTEWIEKRKPPPRKRARSNNIVFQSPDTIIYSNPNLPNPLIPRRNPEHGANPRPAARAPAPQPRVYIDLTGDTPVERYNVQPRRRQPEPTPTFWFRLTSALSTISITLSTLMLPTLGLISGIQAWWASQNAPPLGPAPFASHQPSAAPPSNPAPSAPKAPVRRRHLAGQLEHLNTHRNAIAGPSHSHSHSRFAPPQQVSLQGEAEHWNRRSLQDSRANDTSPSNTPHSSLESSAIIMPFIEIQFQAARDALSNGFAKLQSFFRYTLTGSSPEAEEMMDAAEAAFVHRQALEEQEMQMRDIFANPVPRVDAQDGRIIWQPKVGASQPGVVTHRMGWKGESEQVPEALSCALSTALTHLSIHGCNVSLNDVISIISMSVFLESLEVQQITPEELAIAPSILEEEEAHDGTVIKVMNLTTLKLTSHVPLDTLFDEVRFESLSHLSLRLLGRASSTDFDFLAANTFRPSPKPQIFQLRANVPPWIFSNLQEAMRSAGVHTDFGRTWRR</sequence>
<reference evidence="2 3" key="1">
    <citation type="journal article" date="2020" name="ISME J.">
        <title>Uncovering the hidden diversity of litter-decomposition mechanisms in mushroom-forming fungi.</title>
        <authorList>
            <person name="Floudas D."/>
            <person name="Bentzer J."/>
            <person name="Ahren D."/>
            <person name="Johansson T."/>
            <person name="Persson P."/>
            <person name="Tunlid A."/>
        </authorList>
    </citation>
    <scope>NUCLEOTIDE SEQUENCE [LARGE SCALE GENOMIC DNA]</scope>
    <source>
        <strain evidence="2 3">CBS 175.51</strain>
    </source>
</reference>
<dbReference type="OrthoDB" id="3053308at2759"/>
<comment type="caution">
    <text evidence="2">The sequence shown here is derived from an EMBL/GenBank/DDBJ whole genome shotgun (WGS) entry which is preliminary data.</text>
</comment>
<organism evidence="2 3">
    <name type="scientific">Ephemerocybe angulata</name>
    <dbReference type="NCBI Taxonomy" id="980116"/>
    <lineage>
        <taxon>Eukaryota</taxon>
        <taxon>Fungi</taxon>
        <taxon>Dikarya</taxon>
        <taxon>Basidiomycota</taxon>
        <taxon>Agaricomycotina</taxon>
        <taxon>Agaricomycetes</taxon>
        <taxon>Agaricomycetidae</taxon>
        <taxon>Agaricales</taxon>
        <taxon>Agaricineae</taxon>
        <taxon>Psathyrellaceae</taxon>
        <taxon>Ephemerocybe</taxon>
    </lineage>
</organism>
<evidence type="ECO:0000313" key="2">
    <source>
        <dbReference type="EMBL" id="KAF5326293.1"/>
    </source>
</evidence>
<evidence type="ECO:0000313" key="3">
    <source>
        <dbReference type="Proteomes" id="UP000541558"/>
    </source>
</evidence>
<protein>
    <submittedName>
        <fullName evidence="2">Uncharacterized protein</fullName>
    </submittedName>
</protein>
<dbReference type="AlphaFoldDB" id="A0A8H5F7Q8"/>
<feature type="compositionally biased region" description="Polar residues" evidence="1">
    <location>
        <begin position="512"/>
        <end position="524"/>
    </location>
</feature>
<dbReference type="EMBL" id="JAACJK010000163">
    <property type="protein sequence ID" value="KAF5326293.1"/>
    <property type="molecule type" value="Genomic_DNA"/>
</dbReference>
<feature type="region of interest" description="Disordered" evidence="1">
    <location>
        <begin position="430"/>
        <end position="455"/>
    </location>
</feature>